<evidence type="ECO:0000256" key="1">
    <source>
        <dbReference type="ARBA" id="ARBA00004651"/>
    </source>
</evidence>
<feature type="transmembrane region" description="Helical" evidence="11">
    <location>
        <begin position="20"/>
        <end position="43"/>
    </location>
</feature>
<evidence type="ECO:0000256" key="4">
    <source>
        <dbReference type="ARBA" id="ARBA00022989"/>
    </source>
</evidence>
<dbReference type="Proteomes" id="UP001186944">
    <property type="component" value="Unassembled WGS sequence"/>
</dbReference>
<proteinExistence type="predicted"/>
<dbReference type="GO" id="GO:0007189">
    <property type="term" value="P:adenylate cyclase-activating G protein-coupled receptor signaling pathway"/>
    <property type="evidence" value="ECO:0007669"/>
    <property type="project" value="TreeGrafter"/>
</dbReference>
<evidence type="ECO:0000256" key="5">
    <source>
        <dbReference type="ARBA" id="ARBA00023040"/>
    </source>
</evidence>
<dbReference type="SUPFAM" id="SSF81321">
    <property type="entry name" value="Family A G protein-coupled receptor-like"/>
    <property type="match status" value="1"/>
</dbReference>
<keyword evidence="4 11" id="KW-1133">Transmembrane helix</keyword>
<organism evidence="13 14">
    <name type="scientific">Pinctada imbricata</name>
    <name type="common">Atlantic pearl-oyster</name>
    <name type="synonym">Pinctada martensii</name>
    <dbReference type="NCBI Taxonomy" id="66713"/>
    <lineage>
        <taxon>Eukaryota</taxon>
        <taxon>Metazoa</taxon>
        <taxon>Spiralia</taxon>
        <taxon>Lophotrochozoa</taxon>
        <taxon>Mollusca</taxon>
        <taxon>Bivalvia</taxon>
        <taxon>Autobranchia</taxon>
        <taxon>Pteriomorphia</taxon>
        <taxon>Pterioida</taxon>
        <taxon>Pterioidea</taxon>
        <taxon>Pteriidae</taxon>
        <taxon>Pinctada</taxon>
    </lineage>
</organism>
<keyword evidence="14" id="KW-1185">Reference proteome</keyword>
<dbReference type="InterPro" id="IPR008365">
    <property type="entry name" value="Prostanoid_rcpt"/>
</dbReference>
<dbReference type="AlphaFoldDB" id="A0AA88XP01"/>
<dbReference type="GO" id="GO:0007204">
    <property type="term" value="P:positive regulation of cytosolic calcium ion concentration"/>
    <property type="evidence" value="ECO:0007669"/>
    <property type="project" value="TreeGrafter"/>
</dbReference>
<evidence type="ECO:0000313" key="13">
    <source>
        <dbReference type="EMBL" id="KAK3088915.1"/>
    </source>
</evidence>
<keyword evidence="7" id="KW-0675">Receptor</keyword>
<evidence type="ECO:0000256" key="9">
    <source>
        <dbReference type="ARBA" id="ARBA00023224"/>
    </source>
</evidence>
<dbReference type="PANTHER" id="PTHR11866:SF16">
    <property type="entry name" value="PROSTAGLANDIN E2 RECEPTOR EP4 SUBTYPE-LIKE PROTEIN"/>
    <property type="match status" value="1"/>
</dbReference>
<dbReference type="EMBL" id="VSWD01000011">
    <property type="protein sequence ID" value="KAK3088915.1"/>
    <property type="molecule type" value="Genomic_DNA"/>
</dbReference>
<dbReference type="GO" id="GO:0005886">
    <property type="term" value="C:plasma membrane"/>
    <property type="evidence" value="ECO:0007669"/>
    <property type="project" value="UniProtKB-SubCell"/>
</dbReference>
<keyword evidence="3 11" id="KW-0812">Transmembrane</keyword>
<evidence type="ECO:0000256" key="6">
    <source>
        <dbReference type="ARBA" id="ARBA00023136"/>
    </source>
</evidence>
<comment type="caution">
    <text evidence="13">The sequence shown here is derived from an EMBL/GenBank/DDBJ whole genome shotgun (WGS) entry which is preliminary data.</text>
</comment>
<keyword evidence="2" id="KW-1003">Cell membrane</keyword>
<feature type="region of interest" description="Disordered" evidence="10">
    <location>
        <begin position="98"/>
        <end position="121"/>
    </location>
</feature>
<name>A0AA88XP01_PINIB</name>
<feature type="compositionally biased region" description="Polar residues" evidence="10">
    <location>
        <begin position="100"/>
        <end position="121"/>
    </location>
</feature>
<evidence type="ECO:0000256" key="8">
    <source>
        <dbReference type="ARBA" id="ARBA00023180"/>
    </source>
</evidence>
<evidence type="ECO:0000256" key="10">
    <source>
        <dbReference type="SAM" id="MobiDB-lite"/>
    </source>
</evidence>
<dbReference type="PANTHER" id="PTHR11866">
    <property type="entry name" value="G-PROTEIN COUPLED RECEPTOR FAMILY 1 MEMBER"/>
    <property type="match status" value="1"/>
</dbReference>
<accession>A0AA88XP01</accession>
<evidence type="ECO:0000259" key="12">
    <source>
        <dbReference type="PROSITE" id="PS50262"/>
    </source>
</evidence>
<evidence type="ECO:0000256" key="3">
    <source>
        <dbReference type="ARBA" id="ARBA00022692"/>
    </source>
</evidence>
<protein>
    <recommendedName>
        <fullName evidence="12">G-protein coupled receptors family 1 profile domain-containing protein</fullName>
    </recommendedName>
</protein>
<evidence type="ECO:0000313" key="14">
    <source>
        <dbReference type="Proteomes" id="UP001186944"/>
    </source>
</evidence>
<feature type="domain" description="G-protein coupled receptors family 1 profile" evidence="12">
    <location>
        <begin position="1"/>
        <end position="75"/>
    </location>
</feature>
<keyword evidence="9" id="KW-0807">Transducer</keyword>
<sequence length="121" mass="14014">MYVNRKNLGSQKRIKSDIYVISFLLAIVTVFSVCWMPLMTFIIKIINHPNPKTGKEGLLVIRLAISNSNIDPWIYIVLRKENLEFVERLFKRYVMRSEKPSQPSNTGTPKQGNVTLEFNVI</sequence>
<gene>
    <name evidence="13" type="ORF">FSP39_025391</name>
</gene>
<keyword evidence="8" id="KW-0325">Glycoprotein</keyword>
<evidence type="ECO:0000256" key="11">
    <source>
        <dbReference type="SAM" id="Phobius"/>
    </source>
</evidence>
<keyword evidence="5" id="KW-0297">G-protein coupled receptor</keyword>
<reference evidence="13" key="1">
    <citation type="submission" date="2019-08" db="EMBL/GenBank/DDBJ databases">
        <title>The improved chromosome-level genome for the pearl oyster Pinctada fucata martensii using PacBio sequencing and Hi-C.</title>
        <authorList>
            <person name="Zheng Z."/>
        </authorList>
    </citation>
    <scope>NUCLEOTIDE SEQUENCE</scope>
    <source>
        <strain evidence="13">ZZ-2019</strain>
        <tissue evidence="13">Adductor muscle</tissue>
    </source>
</reference>
<evidence type="ECO:0000256" key="2">
    <source>
        <dbReference type="ARBA" id="ARBA00022475"/>
    </source>
</evidence>
<evidence type="ECO:0000256" key="7">
    <source>
        <dbReference type="ARBA" id="ARBA00023170"/>
    </source>
</evidence>
<comment type="subcellular location">
    <subcellularLocation>
        <location evidence="1">Cell membrane</location>
        <topology evidence="1">Multi-pass membrane protein</topology>
    </subcellularLocation>
</comment>
<dbReference type="PROSITE" id="PS50262">
    <property type="entry name" value="G_PROTEIN_RECEP_F1_2"/>
    <property type="match status" value="1"/>
</dbReference>
<dbReference type="InterPro" id="IPR017452">
    <property type="entry name" value="GPCR_Rhodpsn_7TM"/>
</dbReference>
<keyword evidence="6 11" id="KW-0472">Membrane</keyword>
<dbReference type="GO" id="GO:0004930">
    <property type="term" value="F:G protein-coupled receptor activity"/>
    <property type="evidence" value="ECO:0007669"/>
    <property type="project" value="UniProtKB-KW"/>
</dbReference>
<dbReference type="Gene3D" id="1.20.1070.10">
    <property type="entry name" value="Rhodopsin 7-helix transmembrane proteins"/>
    <property type="match status" value="1"/>
</dbReference>